<organism evidence="2 3">
    <name type="scientific">Williamwhitmania taraxaci</name>
    <dbReference type="NCBI Taxonomy" id="1640674"/>
    <lineage>
        <taxon>Bacteria</taxon>
        <taxon>Pseudomonadati</taxon>
        <taxon>Bacteroidota</taxon>
        <taxon>Bacteroidia</taxon>
        <taxon>Bacteroidales</taxon>
        <taxon>Williamwhitmaniaceae</taxon>
        <taxon>Williamwhitmania</taxon>
    </lineage>
</organism>
<dbReference type="Proteomes" id="UP000199452">
    <property type="component" value="Unassembled WGS sequence"/>
</dbReference>
<dbReference type="Pfam" id="PF02635">
    <property type="entry name" value="DsrE"/>
    <property type="match status" value="1"/>
</dbReference>
<dbReference type="NCBIfam" id="TIGR03527">
    <property type="entry name" value="selenium_YedF"/>
    <property type="match status" value="1"/>
</dbReference>
<gene>
    <name evidence="2" type="ORF">SAMN05216323_101163</name>
</gene>
<dbReference type="SUPFAM" id="SSF75169">
    <property type="entry name" value="DsrEFH-like"/>
    <property type="match status" value="1"/>
</dbReference>
<dbReference type="InterPro" id="IPR001455">
    <property type="entry name" value="TusA-like"/>
</dbReference>
<feature type="domain" description="UPF0033" evidence="1">
    <location>
        <begin position="1"/>
        <end position="60"/>
    </location>
</feature>
<sequence length="198" mass="21307">MLCPRPLIEAKKAYNQAPFGEQLCFIVDNKTAANNLNTYFSGNGVQSTTITEHNKHVITVTKSESTNDTIITSNPAEFCVIETPTAKIGSMVVAISSNKMGEGDAELGTILMKGFFAALSEYETMPSEVIFYNSGVLLLVSDSGIITYLEKMKLMGVRITACGTCTDFYGIKDIAIGTISNMFSILSSLSSASKVIKP</sequence>
<dbReference type="CDD" id="cd00291">
    <property type="entry name" value="SirA_YedF_YeeD"/>
    <property type="match status" value="1"/>
</dbReference>
<evidence type="ECO:0000313" key="2">
    <source>
        <dbReference type="EMBL" id="SDB94393.1"/>
    </source>
</evidence>
<dbReference type="EMBL" id="FMYP01000011">
    <property type="protein sequence ID" value="SDB94393.1"/>
    <property type="molecule type" value="Genomic_DNA"/>
</dbReference>
<proteinExistence type="predicted"/>
<dbReference type="InterPro" id="IPR027396">
    <property type="entry name" value="DsrEFH-like"/>
</dbReference>
<dbReference type="InterPro" id="IPR036868">
    <property type="entry name" value="TusA-like_sf"/>
</dbReference>
<accession>A0A1G6HJQ9</accession>
<dbReference type="SUPFAM" id="SSF64307">
    <property type="entry name" value="SirA-like"/>
    <property type="match status" value="1"/>
</dbReference>
<dbReference type="Gene3D" id="3.30.110.40">
    <property type="entry name" value="TusA-like domain"/>
    <property type="match status" value="1"/>
</dbReference>
<protein>
    <submittedName>
        <fullName evidence="2">Selenium metabolism protein YedF</fullName>
    </submittedName>
</protein>
<dbReference type="STRING" id="1640674.SAMN05216323_101163"/>
<name>A0A1G6HJQ9_9BACT</name>
<reference evidence="2 3" key="1">
    <citation type="submission" date="2016-09" db="EMBL/GenBank/DDBJ databases">
        <authorList>
            <person name="Capua I."/>
            <person name="De Benedictis P."/>
            <person name="Joannis T."/>
            <person name="Lombin L.H."/>
            <person name="Cattoli G."/>
        </authorList>
    </citation>
    <scope>NUCLEOTIDE SEQUENCE [LARGE SCALE GENOMIC DNA]</scope>
    <source>
        <strain evidence="2 3">A7P-90m</strain>
    </source>
</reference>
<dbReference type="InterPro" id="IPR019870">
    <property type="entry name" value="Se_metab_YedF"/>
</dbReference>
<dbReference type="InterPro" id="IPR003787">
    <property type="entry name" value="Sulphur_relay_DsrE/F-like"/>
</dbReference>
<keyword evidence="3" id="KW-1185">Reference proteome</keyword>
<dbReference type="Pfam" id="PF01206">
    <property type="entry name" value="TusA"/>
    <property type="match status" value="1"/>
</dbReference>
<dbReference type="AlphaFoldDB" id="A0A1G6HJQ9"/>
<evidence type="ECO:0000313" key="3">
    <source>
        <dbReference type="Proteomes" id="UP000199452"/>
    </source>
</evidence>
<evidence type="ECO:0000259" key="1">
    <source>
        <dbReference type="Pfam" id="PF01206"/>
    </source>
</evidence>